<comment type="caution">
    <text evidence="7">The sequence shown here is derived from an EMBL/GenBank/DDBJ whole genome shotgun (WGS) entry which is preliminary data.</text>
</comment>
<organism evidence="7 8">
    <name type="scientific">Lentinula raphanica</name>
    <dbReference type="NCBI Taxonomy" id="153919"/>
    <lineage>
        <taxon>Eukaryota</taxon>
        <taxon>Fungi</taxon>
        <taxon>Dikarya</taxon>
        <taxon>Basidiomycota</taxon>
        <taxon>Agaricomycotina</taxon>
        <taxon>Agaricomycetes</taxon>
        <taxon>Agaricomycetidae</taxon>
        <taxon>Agaricales</taxon>
        <taxon>Marasmiineae</taxon>
        <taxon>Omphalotaceae</taxon>
        <taxon>Lentinula</taxon>
    </lineage>
</organism>
<dbReference type="PANTHER" id="PTHR43303">
    <property type="entry name" value="NADPH DEHYDROGENASE C23G7.10C-RELATED"/>
    <property type="match status" value="1"/>
</dbReference>
<evidence type="ECO:0000259" key="6">
    <source>
        <dbReference type="Pfam" id="PF00724"/>
    </source>
</evidence>
<keyword evidence="3" id="KW-0288">FMN</keyword>
<accession>A0AA38UB60</accession>
<evidence type="ECO:0000313" key="7">
    <source>
        <dbReference type="EMBL" id="KAJ3835455.1"/>
    </source>
</evidence>
<dbReference type="SUPFAM" id="SSF51395">
    <property type="entry name" value="FMN-linked oxidoreductases"/>
    <property type="match status" value="1"/>
</dbReference>
<dbReference type="Proteomes" id="UP001163846">
    <property type="component" value="Unassembled WGS sequence"/>
</dbReference>
<dbReference type="GO" id="GO:0050661">
    <property type="term" value="F:NADP binding"/>
    <property type="evidence" value="ECO:0007669"/>
    <property type="project" value="InterPro"/>
</dbReference>
<evidence type="ECO:0000313" key="8">
    <source>
        <dbReference type="Proteomes" id="UP001163846"/>
    </source>
</evidence>
<dbReference type="EMBL" id="MU806410">
    <property type="protein sequence ID" value="KAJ3835455.1"/>
    <property type="molecule type" value="Genomic_DNA"/>
</dbReference>
<dbReference type="PANTHER" id="PTHR43303:SF4">
    <property type="entry name" value="NADPH DEHYDROGENASE C23G7.10C-RELATED"/>
    <property type="match status" value="1"/>
</dbReference>
<evidence type="ECO:0000256" key="3">
    <source>
        <dbReference type="ARBA" id="ARBA00022643"/>
    </source>
</evidence>
<dbReference type="Gene3D" id="3.20.20.70">
    <property type="entry name" value="Aldolase class I"/>
    <property type="match status" value="1"/>
</dbReference>
<protein>
    <submittedName>
        <fullName evidence="7">NADH:flavin oxidoreductase</fullName>
    </submittedName>
</protein>
<dbReference type="GO" id="GO:0003959">
    <property type="term" value="F:NADPH dehydrogenase activity"/>
    <property type="evidence" value="ECO:0007669"/>
    <property type="project" value="InterPro"/>
</dbReference>
<dbReference type="Pfam" id="PF00724">
    <property type="entry name" value="Oxidored_FMN"/>
    <property type="match status" value="1"/>
</dbReference>
<sequence length="400" mass="44314">MKATNDAVPGVYGYFPQNNPEIGTILEKTESGPLLFTPITIGNLTFKNRIFAAPMCQYSSDNGHATDWHLVHIGSMASRGVGAICMEATSVVPEGRISPEDAGLWTDSQMEPLKRIVNFTHSQGTKIGVQLAHAGRKASTYSPWIRQKAGSRRTASKDENGWPDEVFGPSPVSWSNDFVKPKELSKDQLVKIEDAFVAAIGRCMEIGFDFIEIHSAHGYLLSSFVSPLSNVRSDDLGGQSLANRLRWPLRLIKRCREAWDKPLFVRISATDWAEGPEQENGVWKQFGIEQSKIYASEMYKLGVDLVHVSSGGNWSEQNIIIRPGIHVPFAESIKQANPKQLVGVVGLIKDPKLAEACLQEGKADVIFLARALMRNPHWPMEAAEQLGVRVKVANQYERAF</sequence>
<dbReference type="AlphaFoldDB" id="A0AA38UB60"/>
<feature type="domain" description="NADH:flavin oxidoreductase/NADH oxidase N-terminal" evidence="6">
    <location>
        <begin position="35"/>
        <end position="386"/>
    </location>
</feature>
<proteinExistence type="predicted"/>
<evidence type="ECO:0000256" key="1">
    <source>
        <dbReference type="ARBA" id="ARBA00001917"/>
    </source>
</evidence>
<evidence type="ECO:0000256" key="5">
    <source>
        <dbReference type="ARBA" id="ARBA00023002"/>
    </source>
</evidence>
<comment type="cofactor">
    <cofactor evidence="1">
        <name>FMN</name>
        <dbReference type="ChEBI" id="CHEBI:58210"/>
    </cofactor>
</comment>
<dbReference type="InterPro" id="IPR013785">
    <property type="entry name" value="Aldolase_TIM"/>
</dbReference>
<keyword evidence="2" id="KW-0285">Flavoprotein</keyword>
<evidence type="ECO:0000256" key="4">
    <source>
        <dbReference type="ARBA" id="ARBA00022857"/>
    </source>
</evidence>
<dbReference type="InterPro" id="IPR044152">
    <property type="entry name" value="YqjM-like"/>
</dbReference>
<keyword evidence="8" id="KW-1185">Reference proteome</keyword>
<reference evidence="7" key="1">
    <citation type="submission" date="2022-08" db="EMBL/GenBank/DDBJ databases">
        <authorList>
            <consortium name="DOE Joint Genome Institute"/>
            <person name="Min B."/>
            <person name="Riley R."/>
            <person name="Sierra-Patev S."/>
            <person name="Naranjo-Ortiz M."/>
            <person name="Looney B."/>
            <person name="Konkel Z."/>
            <person name="Slot J.C."/>
            <person name="Sakamoto Y."/>
            <person name="Steenwyk J.L."/>
            <person name="Rokas A."/>
            <person name="Carro J."/>
            <person name="Camarero S."/>
            <person name="Ferreira P."/>
            <person name="Molpeceres G."/>
            <person name="Ruiz-Duenas F.J."/>
            <person name="Serrano A."/>
            <person name="Henrissat B."/>
            <person name="Drula E."/>
            <person name="Hughes K.W."/>
            <person name="Mata J.L."/>
            <person name="Ishikawa N.K."/>
            <person name="Vargas-Isla R."/>
            <person name="Ushijima S."/>
            <person name="Smith C.A."/>
            <person name="Ahrendt S."/>
            <person name="Andreopoulos W."/>
            <person name="He G."/>
            <person name="Labutti K."/>
            <person name="Lipzen A."/>
            <person name="Ng V."/>
            <person name="Sandor L."/>
            <person name="Barry K."/>
            <person name="Martinez A.T."/>
            <person name="Xiao Y."/>
            <person name="Gibbons J.G."/>
            <person name="Terashima K."/>
            <person name="Hibbett D.S."/>
            <person name="Grigoriev I.V."/>
        </authorList>
    </citation>
    <scope>NUCLEOTIDE SEQUENCE</scope>
    <source>
        <strain evidence="7">TFB9207</strain>
    </source>
</reference>
<dbReference type="GO" id="GO:0010181">
    <property type="term" value="F:FMN binding"/>
    <property type="evidence" value="ECO:0007669"/>
    <property type="project" value="InterPro"/>
</dbReference>
<name>A0AA38UB60_9AGAR</name>
<dbReference type="InterPro" id="IPR001155">
    <property type="entry name" value="OxRdtase_FMN_N"/>
</dbReference>
<keyword evidence="5" id="KW-0560">Oxidoreductase</keyword>
<evidence type="ECO:0000256" key="2">
    <source>
        <dbReference type="ARBA" id="ARBA00022630"/>
    </source>
</evidence>
<gene>
    <name evidence="7" type="ORF">F5878DRAFT_627889</name>
</gene>
<dbReference type="CDD" id="cd02932">
    <property type="entry name" value="OYE_YqiM_FMN"/>
    <property type="match status" value="1"/>
</dbReference>
<keyword evidence="4" id="KW-0521">NADP</keyword>